<evidence type="ECO:0000313" key="2">
    <source>
        <dbReference type="EMBL" id="OWZ23008.1"/>
    </source>
</evidence>
<dbReference type="Proteomes" id="UP000198211">
    <property type="component" value="Unassembled WGS sequence"/>
</dbReference>
<reference evidence="3" key="1">
    <citation type="submission" date="2017-03" db="EMBL/GenBank/DDBJ databases">
        <title>Phytopthora megakarya and P. palmivora, two closely related causual agents of cacao black pod achieved similar genome size and gene model numbers by different mechanisms.</title>
        <authorList>
            <person name="Ali S."/>
            <person name="Shao J."/>
            <person name="Larry D.J."/>
            <person name="Kronmiller B."/>
            <person name="Shen D."/>
            <person name="Strem M.D."/>
            <person name="Melnick R.L."/>
            <person name="Guiltinan M.J."/>
            <person name="Tyler B.M."/>
            <person name="Meinhardt L.W."/>
            <person name="Bailey B.A."/>
        </authorList>
    </citation>
    <scope>NUCLEOTIDE SEQUENCE [LARGE SCALE GENOMIC DNA]</scope>
    <source>
        <strain evidence="3">zdho120</strain>
    </source>
</reference>
<feature type="compositionally biased region" description="Polar residues" evidence="1">
    <location>
        <begin position="309"/>
        <end position="322"/>
    </location>
</feature>
<evidence type="ECO:0000313" key="3">
    <source>
        <dbReference type="Proteomes" id="UP000198211"/>
    </source>
</evidence>
<organism evidence="2 3">
    <name type="scientific">Phytophthora megakarya</name>
    <dbReference type="NCBI Taxonomy" id="4795"/>
    <lineage>
        <taxon>Eukaryota</taxon>
        <taxon>Sar</taxon>
        <taxon>Stramenopiles</taxon>
        <taxon>Oomycota</taxon>
        <taxon>Peronosporomycetes</taxon>
        <taxon>Peronosporales</taxon>
        <taxon>Peronosporaceae</taxon>
        <taxon>Phytophthora</taxon>
    </lineage>
</organism>
<dbReference type="EMBL" id="NBNE01000092">
    <property type="protein sequence ID" value="OWZ23008.1"/>
    <property type="molecule type" value="Genomic_DNA"/>
</dbReference>
<comment type="caution">
    <text evidence="2">The sequence shown here is derived from an EMBL/GenBank/DDBJ whole genome shotgun (WGS) entry which is preliminary data.</text>
</comment>
<sequence>MTHPLPACTGFFMRSHCTHPQLFEEEYKRYCGSSLEVVLRFDLESDVAQPFDVTNVFVFARFETVDSKNLSGTYSLSYLRSISQSEVNTEASWIEGVRQTMKDRQQHSQQLQGQQPARSSVSYEMNQSATFVLNGQTYAKWYYHWESGANKVQRATKHALKAYVFFQTQPQDSLQESSTDITLELLCVVTSPPFTVVSYRRAPLDASMSFVGSPDTLALDAAASMIPHYETDTVHPVDSRLRRLVQNQISRAFQEYNMTQLPHHQQGDMSLHDEKDEEHQSRSDRDPFDRYRQLQEREGLRFRLLTPEDTASSGSSLHNSKPSEQRLVFDSARRRDDRQLWHSTNKDDDAEIVDENDGDDIRDEAVPCRKWKTQVIPGHEVTVSGPVGIPPPSIDPGRQNENPTNTALLRFQQQQLQIDSHQRELQQLTDLAIIHFFVSHVTTNNCRTFVGLEMVVTKSISRYWRYTSGDATHLAKLILSIANNELGEGSQRTTTSRNKTERSLTDTKLEELMGILIEMCVWVFSPESIDLVQNLLAGCHPLLLESLKSIGSGTIEDDGKELRAAFLDSFLDCVGKYWNALNEFLQTPRVTKTTIHNVRKLSDAILGVVFSDPELEELRSGLRTMLQRPTVVLEDSKDNTSVGPDAIIPRCNLAGWHGFLAQVREGYLVQAEPSVLSSDNAWLRLICDGRVRVAPVAPNGLTSLMGGDSCGFGGDYIAYQQTSTIHSDGNNQRSTSVSDQNSICVEFYWWSQYKTQEEAQNPHVAYRSVLAMKTITNGAFMEAKMNLQRGFVDHQTIAAAAYPNLELWTPNERVQAVTSWNPWLTIQGVYARGS</sequence>
<accession>A0A225X179</accession>
<protein>
    <submittedName>
        <fullName evidence="2">Uncharacterized protein</fullName>
    </submittedName>
</protein>
<name>A0A225X179_9STRA</name>
<proteinExistence type="predicted"/>
<evidence type="ECO:0000256" key="1">
    <source>
        <dbReference type="SAM" id="MobiDB-lite"/>
    </source>
</evidence>
<feature type="region of interest" description="Disordered" evidence="1">
    <location>
        <begin position="264"/>
        <end position="331"/>
    </location>
</feature>
<feature type="compositionally biased region" description="Basic and acidic residues" evidence="1">
    <location>
        <begin position="270"/>
        <end position="301"/>
    </location>
</feature>
<dbReference type="AlphaFoldDB" id="A0A225X179"/>
<dbReference type="OrthoDB" id="105949at2759"/>
<keyword evidence="3" id="KW-1185">Reference proteome</keyword>
<gene>
    <name evidence="2" type="ORF">PHMEG_0002186</name>
</gene>